<dbReference type="Pfam" id="PF00085">
    <property type="entry name" value="Thioredoxin"/>
    <property type="match status" value="1"/>
</dbReference>
<dbReference type="InterPro" id="IPR042418">
    <property type="entry name" value="TXNDC15"/>
</dbReference>
<dbReference type="AlphaFoldDB" id="A0A8C2D1C7"/>
<dbReference type="InterPro" id="IPR036249">
    <property type="entry name" value="Thioredoxin-like_sf"/>
</dbReference>
<proteinExistence type="predicted"/>
<evidence type="ECO:0000259" key="2">
    <source>
        <dbReference type="Pfam" id="PF00085"/>
    </source>
</evidence>
<dbReference type="Ensembl" id="ENSCCRT00020022130.1">
    <property type="protein sequence ID" value="ENSCCRP00020020150.1"/>
    <property type="gene ID" value="ENSCCRG00020009503.1"/>
</dbReference>
<feature type="region of interest" description="Disordered" evidence="1">
    <location>
        <begin position="1"/>
        <end position="41"/>
    </location>
</feature>
<dbReference type="PANTHER" id="PTHR14684:SF2">
    <property type="entry name" value="THIOREDOXIN DOMAIN-CONTAINING PROTEIN 15"/>
    <property type="match status" value="1"/>
</dbReference>
<dbReference type="PANTHER" id="PTHR14684">
    <property type="entry name" value="THIOREDOXIN DOMAIN-CONTAINING PROTEIN 15"/>
    <property type="match status" value="1"/>
</dbReference>
<dbReference type="GO" id="GO:0060271">
    <property type="term" value="P:cilium assembly"/>
    <property type="evidence" value="ECO:0007669"/>
    <property type="project" value="TreeGrafter"/>
</dbReference>
<accession>A0A8C2D1C7</accession>
<organism evidence="3 4">
    <name type="scientific">Cyprinus carpio</name>
    <name type="common">Common carp</name>
    <dbReference type="NCBI Taxonomy" id="7962"/>
    <lineage>
        <taxon>Eukaryota</taxon>
        <taxon>Metazoa</taxon>
        <taxon>Chordata</taxon>
        <taxon>Craniata</taxon>
        <taxon>Vertebrata</taxon>
        <taxon>Euteleostomi</taxon>
        <taxon>Actinopterygii</taxon>
        <taxon>Neopterygii</taxon>
        <taxon>Teleostei</taxon>
        <taxon>Ostariophysi</taxon>
        <taxon>Cypriniformes</taxon>
        <taxon>Cyprinidae</taxon>
        <taxon>Cyprininae</taxon>
        <taxon>Cyprinus</taxon>
    </lineage>
</organism>
<sequence length="342" mass="37916">MQLNTNHCDWSFHRSAQKSKRNHTRTNHSARSPYLRRNRKPNLSCFSPLKENINIRIIASHALILSSVRERRQNGLGTGQIPRGGDLADSRRTHAAEAGGPDPEQLEQVERVERVEMKEVAGEACAEGRCETETEALLSAVLHSDTGETQNLTDTKSYKVNCERRNISGTERPTVQILTASQDLMELLNASSTECSLVLFYTTWCQFSANLAPHFNTLPRVFPSMHFVALDASQHSSLSTRFGTVAVPNILLFQGAKPMARFNQTDRTLETLSSFITNQTGMEASPGQAGLEEGPLPAVPVRGIDWLFVFSVLFLSGFGLYALLCSDSIPWLVPGPEHVHQD</sequence>
<dbReference type="InterPro" id="IPR013766">
    <property type="entry name" value="Thioredoxin_domain"/>
</dbReference>
<feature type="compositionally biased region" description="Basic residues" evidence="1">
    <location>
        <begin position="15"/>
        <end position="40"/>
    </location>
</feature>
<name>A0A8C2D1C7_CYPCA</name>
<evidence type="ECO:0000313" key="3">
    <source>
        <dbReference type="Ensembl" id="ENSCCRP00020020150.1"/>
    </source>
</evidence>
<feature type="compositionally biased region" description="Basic and acidic residues" evidence="1">
    <location>
        <begin position="86"/>
        <end position="95"/>
    </location>
</feature>
<dbReference type="GO" id="GO:0005929">
    <property type="term" value="C:cilium"/>
    <property type="evidence" value="ECO:0007669"/>
    <property type="project" value="TreeGrafter"/>
</dbReference>
<dbReference type="Proteomes" id="UP000694701">
    <property type="component" value="Unplaced"/>
</dbReference>
<reference evidence="3" key="1">
    <citation type="submission" date="2025-08" db="UniProtKB">
        <authorList>
            <consortium name="Ensembl"/>
        </authorList>
    </citation>
    <scope>IDENTIFICATION</scope>
</reference>
<evidence type="ECO:0000313" key="4">
    <source>
        <dbReference type="Proteomes" id="UP000694701"/>
    </source>
</evidence>
<dbReference type="Gene3D" id="3.40.30.10">
    <property type="entry name" value="Glutaredoxin"/>
    <property type="match status" value="1"/>
</dbReference>
<dbReference type="SUPFAM" id="SSF52833">
    <property type="entry name" value="Thioredoxin-like"/>
    <property type="match status" value="1"/>
</dbReference>
<feature type="region of interest" description="Disordered" evidence="1">
    <location>
        <begin position="75"/>
        <end position="104"/>
    </location>
</feature>
<protein>
    <submittedName>
        <fullName evidence="3">Thioredoxin domain containing 15</fullName>
    </submittedName>
</protein>
<feature type="domain" description="Thioredoxin" evidence="2">
    <location>
        <begin position="187"/>
        <end position="277"/>
    </location>
</feature>
<evidence type="ECO:0000256" key="1">
    <source>
        <dbReference type="SAM" id="MobiDB-lite"/>
    </source>
</evidence>